<dbReference type="InterPro" id="IPR045886">
    <property type="entry name" value="ThiF/MoeB/HesA"/>
</dbReference>
<evidence type="ECO:0000256" key="1">
    <source>
        <dbReference type="ARBA" id="ARBA00022598"/>
    </source>
</evidence>
<dbReference type="SUPFAM" id="SSF69572">
    <property type="entry name" value="Activating enzymes of the ubiquitin-like proteins"/>
    <property type="match status" value="1"/>
</dbReference>
<name>K1RU17_MAGGI</name>
<dbReference type="InterPro" id="IPR042063">
    <property type="entry name" value="Ubi_acti_E1_SCCH"/>
</dbReference>
<dbReference type="GO" id="GO:0019781">
    <property type="term" value="F:NEDD8 activating enzyme activity"/>
    <property type="evidence" value="ECO:0007669"/>
    <property type="project" value="TreeGrafter"/>
</dbReference>
<dbReference type="InterPro" id="IPR018965">
    <property type="entry name" value="Ub-activating_enz_E1_C"/>
</dbReference>
<dbReference type="AlphaFoldDB" id="K1RU17"/>
<dbReference type="EMBL" id="JH817503">
    <property type="protein sequence ID" value="EKC38096.1"/>
    <property type="molecule type" value="Genomic_DNA"/>
</dbReference>
<proteinExistence type="predicted"/>
<dbReference type="PANTHER" id="PTHR10953:SF250">
    <property type="entry name" value="UBIQUITIN-LIKE MODIFIER-ACTIVATING ENZYME 1"/>
    <property type="match status" value="1"/>
</dbReference>
<dbReference type="FunFam" id="3.10.290.60:FF:000002">
    <property type="entry name" value="Ubiquitin-like modifier-activating enzyme 1"/>
    <property type="match status" value="1"/>
</dbReference>
<dbReference type="InParanoid" id="K1RU17"/>
<sequence length="175" mass="19969">MFQSKLIAGKIIPAIATTTALITGLVAVELIKLVQGHNKLESYKNGFVNLALPFFAFSEPIAAPKNKYYDTYFTLWDRFEVQGEMTLQEFLDYFQKEYKLEITMLSQGVSMLYSFFMPPAKRQERLGLPLSEVVKRVSKKKIPSHVKALVLELCCNDTEGEDVEVPYVKYNLPQS</sequence>
<dbReference type="SMART" id="SM00985">
    <property type="entry name" value="UBA_e1_C"/>
    <property type="match status" value="1"/>
</dbReference>
<dbReference type="Gene3D" id="3.10.290.60">
    <property type="entry name" value="Ubiquitin-activating enzyme E1, UFD domain"/>
    <property type="match status" value="1"/>
</dbReference>
<organism evidence="3">
    <name type="scientific">Magallana gigas</name>
    <name type="common">Pacific oyster</name>
    <name type="synonym">Crassostrea gigas</name>
    <dbReference type="NCBI Taxonomy" id="29159"/>
    <lineage>
        <taxon>Eukaryota</taxon>
        <taxon>Metazoa</taxon>
        <taxon>Spiralia</taxon>
        <taxon>Lophotrochozoa</taxon>
        <taxon>Mollusca</taxon>
        <taxon>Bivalvia</taxon>
        <taxon>Autobranchia</taxon>
        <taxon>Pteriomorphia</taxon>
        <taxon>Ostreida</taxon>
        <taxon>Ostreoidea</taxon>
        <taxon>Ostreidae</taxon>
        <taxon>Magallana</taxon>
    </lineage>
</organism>
<dbReference type="HOGENOM" id="CLU_034847_0_1_1"/>
<dbReference type="InterPro" id="IPR035985">
    <property type="entry name" value="Ubiquitin-activating_enz"/>
</dbReference>
<gene>
    <name evidence="3" type="ORF">CGI_10022687</name>
</gene>
<evidence type="ECO:0000313" key="3">
    <source>
        <dbReference type="EMBL" id="EKC38096.1"/>
    </source>
</evidence>
<dbReference type="Gene3D" id="1.10.10.2660">
    <property type="entry name" value="Ubiquitin-activating enzyme E1, SCCH domain"/>
    <property type="match status" value="1"/>
</dbReference>
<dbReference type="GO" id="GO:0045116">
    <property type="term" value="P:protein neddylation"/>
    <property type="evidence" value="ECO:0007669"/>
    <property type="project" value="TreeGrafter"/>
</dbReference>
<protein>
    <submittedName>
        <fullName evidence="3">Ubiquitin-like modifier-activating enzyme 1</fullName>
    </submittedName>
</protein>
<dbReference type="Pfam" id="PF09358">
    <property type="entry name" value="E1_UFD"/>
    <property type="match status" value="1"/>
</dbReference>
<dbReference type="GO" id="GO:0005737">
    <property type="term" value="C:cytoplasm"/>
    <property type="evidence" value="ECO:0007669"/>
    <property type="project" value="TreeGrafter"/>
</dbReference>
<evidence type="ECO:0000259" key="2">
    <source>
        <dbReference type="SMART" id="SM00985"/>
    </source>
</evidence>
<keyword evidence="1" id="KW-0436">Ligase</keyword>
<dbReference type="GO" id="GO:0005634">
    <property type="term" value="C:nucleus"/>
    <property type="evidence" value="ECO:0007669"/>
    <property type="project" value="TreeGrafter"/>
</dbReference>
<dbReference type="Gene3D" id="3.40.50.720">
    <property type="entry name" value="NAD(P)-binding Rossmann-like Domain"/>
    <property type="match status" value="1"/>
</dbReference>
<reference evidence="3" key="1">
    <citation type="journal article" date="2012" name="Nature">
        <title>The oyster genome reveals stress adaptation and complexity of shell formation.</title>
        <authorList>
            <person name="Zhang G."/>
            <person name="Fang X."/>
            <person name="Guo X."/>
            <person name="Li L."/>
            <person name="Luo R."/>
            <person name="Xu F."/>
            <person name="Yang P."/>
            <person name="Zhang L."/>
            <person name="Wang X."/>
            <person name="Qi H."/>
            <person name="Xiong Z."/>
            <person name="Que H."/>
            <person name="Xie Y."/>
            <person name="Holland P.W."/>
            <person name="Paps J."/>
            <person name="Zhu Y."/>
            <person name="Wu F."/>
            <person name="Chen Y."/>
            <person name="Wang J."/>
            <person name="Peng C."/>
            <person name="Meng J."/>
            <person name="Yang L."/>
            <person name="Liu J."/>
            <person name="Wen B."/>
            <person name="Zhang N."/>
            <person name="Huang Z."/>
            <person name="Zhu Q."/>
            <person name="Feng Y."/>
            <person name="Mount A."/>
            <person name="Hedgecock D."/>
            <person name="Xu Z."/>
            <person name="Liu Y."/>
            <person name="Domazet-Loso T."/>
            <person name="Du Y."/>
            <person name="Sun X."/>
            <person name="Zhang S."/>
            <person name="Liu B."/>
            <person name="Cheng P."/>
            <person name="Jiang X."/>
            <person name="Li J."/>
            <person name="Fan D."/>
            <person name="Wang W."/>
            <person name="Fu W."/>
            <person name="Wang T."/>
            <person name="Wang B."/>
            <person name="Zhang J."/>
            <person name="Peng Z."/>
            <person name="Li Y."/>
            <person name="Li N."/>
            <person name="Wang J."/>
            <person name="Chen M."/>
            <person name="He Y."/>
            <person name="Tan F."/>
            <person name="Song X."/>
            <person name="Zheng Q."/>
            <person name="Huang R."/>
            <person name="Yang H."/>
            <person name="Du X."/>
            <person name="Chen L."/>
            <person name="Yang M."/>
            <person name="Gaffney P.M."/>
            <person name="Wang S."/>
            <person name="Luo L."/>
            <person name="She Z."/>
            <person name="Ming Y."/>
            <person name="Huang W."/>
            <person name="Zhang S."/>
            <person name="Huang B."/>
            <person name="Zhang Y."/>
            <person name="Qu T."/>
            <person name="Ni P."/>
            <person name="Miao G."/>
            <person name="Wang J."/>
            <person name="Wang Q."/>
            <person name="Steinberg C.E."/>
            <person name="Wang H."/>
            <person name="Li N."/>
            <person name="Qian L."/>
            <person name="Zhang G."/>
            <person name="Li Y."/>
            <person name="Yang H."/>
            <person name="Liu X."/>
            <person name="Wang J."/>
            <person name="Yin Y."/>
            <person name="Wang J."/>
        </authorList>
    </citation>
    <scope>NUCLEOTIDE SEQUENCE [LARGE SCALE GENOMIC DNA]</scope>
    <source>
        <strain evidence="3">05x7-T-G4-1.051#20</strain>
    </source>
</reference>
<feature type="domain" description="Ubiquitin-activating enzyme E1 C-terminal" evidence="2">
    <location>
        <begin position="43"/>
        <end position="168"/>
    </location>
</feature>
<dbReference type="PANTHER" id="PTHR10953">
    <property type="entry name" value="UBIQUITIN-ACTIVATING ENZYME E1"/>
    <property type="match status" value="1"/>
</dbReference>
<dbReference type="InterPro" id="IPR038252">
    <property type="entry name" value="UBA_E1_C_sf"/>
</dbReference>
<accession>K1RU17</accession>